<dbReference type="Gene3D" id="3.90.228.10">
    <property type="match status" value="1"/>
</dbReference>
<dbReference type="AlphaFoldDB" id="A0ABD3KDI6"/>
<dbReference type="InterPro" id="IPR012317">
    <property type="entry name" value="Poly(ADP-ribose)pol_cat_dom"/>
</dbReference>
<dbReference type="InterPro" id="IPR057823">
    <property type="entry name" value="WWE_RCD1"/>
</dbReference>
<dbReference type="PROSITE" id="PS51879">
    <property type="entry name" value="RST"/>
    <property type="match status" value="1"/>
</dbReference>
<evidence type="ECO:0000313" key="8">
    <source>
        <dbReference type="EMBL" id="KAL3737758.1"/>
    </source>
</evidence>
<protein>
    <recommendedName>
        <fullName evidence="10">PARP</fullName>
    </recommendedName>
</protein>
<feature type="region of interest" description="Disordered" evidence="5">
    <location>
        <begin position="476"/>
        <end position="504"/>
    </location>
</feature>
<dbReference type="InterPro" id="IPR022003">
    <property type="entry name" value="RST"/>
</dbReference>
<dbReference type="SUPFAM" id="SSF56399">
    <property type="entry name" value="ADP-ribosylation"/>
    <property type="match status" value="1"/>
</dbReference>
<dbReference type="Pfam" id="PF23467">
    <property type="entry name" value="WWE_5"/>
    <property type="match status" value="1"/>
</dbReference>
<evidence type="ECO:0008006" key="10">
    <source>
        <dbReference type="Google" id="ProtNLM"/>
    </source>
</evidence>
<comment type="subcellular location">
    <subcellularLocation>
        <location evidence="1">Nucleus</location>
    </subcellularLocation>
</comment>
<evidence type="ECO:0000259" key="7">
    <source>
        <dbReference type="PROSITE" id="PS51879"/>
    </source>
</evidence>
<feature type="domain" description="PARP catalytic" evidence="6">
    <location>
        <begin position="248"/>
        <end position="467"/>
    </location>
</feature>
<dbReference type="Pfam" id="PF12174">
    <property type="entry name" value="RST"/>
    <property type="match status" value="1"/>
</dbReference>
<proteinExistence type="predicted"/>
<gene>
    <name evidence="8" type="ORF">ACJRO7_019304</name>
</gene>
<sequence length="588" mass="66246">MEARWNEALDHVHSVAVKCKPRGARHEEGQRGTLFPKKVSSNSSVGKLRKRKRLDGCKTECSCRARNSISKNYTHFMKSSLPQRVLFFQENEWNDFPTYIVELIKESFELKNPAIEVKSNGCHFLLDILYMSQWDFVTGSQRHIAWIDEAGRHFFPEPYSGTTGMQKSCQSELEADSDYSFEIPNGMQEIKLQLNIEIDGAHICYMEEGVEESSCHAKKIKINQIHADCNEDAEDNIKLDKPLDTKLEDIVGGGQLMNKVLETKTGPVHQQLNSDTVRDMFVMGMGFPMCSDIIEINRCFSHSMQSQLELFEKQVEITRNLRGDPNVKYAWLAANKDAVHSIMMHGPSAGGFKRVCTYGSGVHLTSVDNTHISAKFCDDDENGVKHVVLCRVILGTVELVHPGSRQFCPSSSNFDSGVDHLQNPQYYIVWNMNMNTHIFPEFVISFKIRASAGGHLAGKNCRNELLETTVSKGPVDQAALRQSPVEPRLQGKDNTLGSSSAKTPKSPWMPFPLLFDAISKEVVAEDMNTIDANYKLFRTKRISRNDFIKRLRSIVGDELLRSSIMSLQGKPALGSSHNLKVPKPEQEV</sequence>
<evidence type="ECO:0000313" key="9">
    <source>
        <dbReference type="Proteomes" id="UP001634007"/>
    </source>
</evidence>
<evidence type="ECO:0000256" key="3">
    <source>
        <dbReference type="ARBA" id="ARBA00023016"/>
    </source>
</evidence>
<keyword evidence="4" id="KW-0539">Nucleus</keyword>
<dbReference type="InterPro" id="IPR044964">
    <property type="entry name" value="RCD1/SRO1-5"/>
</dbReference>
<evidence type="ECO:0000256" key="1">
    <source>
        <dbReference type="ARBA" id="ARBA00004123"/>
    </source>
</evidence>
<keyword evidence="3" id="KW-0346">Stress response</keyword>
<organism evidence="8 9">
    <name type="scientific">Eucalyptus globulus</name>
    <name type="common">Tasmanian blue gum</name>
    <dbReference type="NCBI Taxonomy" id="34317"/>
    <lineage>
        <taxon>Eukaryota</taxon>
        <taxon>Viridiplantae</taxon>
        <taxon>Streptophyta</taxon>
        <taxon>Embryophyta</taxon>
        <taxon>Tracheophyta</taxon>
        <taxon>Spermatophyta</taxon>
        <taxon>Magnoliopsida</taxon>
        <taxon>eudicotyledons</taxon>
        <taxon>Gunneridae</taxon>
        <taxon>Pentapetalae</taxon>
        <taxon>rosids</taxon>
        <taxon>malvids</taxon>
        <taxon>Myrtales</taxon>
        <taxon>Myrtaceae</taxon>
        <taxon>Myrtoideae</taxon>
        <taxon>Eucalypteae</taxon>
        <taxon>Eucalyptus</taxon>
    </lineage>
</organism>
<dbReference type="PANTHER" id="PTHR32263">
    <property type="entry name" value="INACTIVE POLY [ADP-RIBOSE] POLYMERASE SRO4-RELATED"/>
    <property type="match status" value="1"/>
</dbReference>
<keyword evidence="2" id="KW-0217">Developmental protein</keyword>
<dbReference type="PROSITE" id="PS51059">
    <property type="entry name" value="PARP_CATALYTIC"/>
    <property type="match status" value="1"/>
</dbReference>
<evidence type="ECO:0000256" key="2">
    <source>
        <dbReference type="ARBA" id="ARBA00022473"/>
    </source>
</evidence>
<accession>A0ABD3KDI6</accession>
<comment type="caution">
    <text evidence="8">The sequence shown here is derived from an EMBL/GenBank/DDBJ whole genome shotgun (WGS) entry which is preliminary data.</text>
</comment>
<dbReference type="PANTHER" id="PTHR32263:SF5">
    <property type="entry name" value="INACTIVE POLY [ADP-RIBOSE] POLYMERASE SRO1-RELATED"/>
    <property type="match status" value="1"/>
</dbReference>
<reference evidence="8 9" key="1">
    <citation type="submission" date="2024-11" db="EMBL/GenBank/DDBJ databases">
        <title>Chromosome-level genome assembly of Eucalyptus globulus Labill. provides insights into its genome evolution.</title>
        <authorList>
            <person name="Li X."/>
        </authorList>
    </citation>
    <scope>NUCLEOTIDE SEQUENCE [LARGE SCALE GENOMIC DNA]</scope>
    <source>
        <strain evidence="8">CL2024</strain>
        <tissue evidence="8">Fresh tender leaves</tissue>
    </source>
</reference>
<evidence type="ECO:0000256" key="4">
    <source>
        <dbReference type="ARBA" id="ARBA00023242"/>
    </source>
</evidence>
<evidence type="ECO:0000256" key="5">
    <source>
        <dbReference type="SAM" id="MobiDB-lite"/>
    </source>
</evidence>
<name>A0ABD3KDI6_EUCGL</name>
<dbReference type="Proteomes" id="UP001634007">
    <property type="component" value="Unassembled WGS sequence"/>
</dbReference>
<dbReference type="EMBL" id="JBJKBG010000005">
    <property type="protein sequence ID" value="KAL3737758.1"/>
    <property type="molecule type" value="Genomic_DNA"/>
</dbReference>
<feature type="domain" description="RST" evidence="7">
    <location>
        <begin position="502"/>
        <end position="573"/>
    </location>
</feature>
<feature type="compositionally biased region" description="Polar residues" evidence="5">
    <location>
        <begin position="492"/>
        <end position="503"/>
    </location>
</feature>
<keyword evidence="9" id="KW-1185">Reference proteome</keyword>
<dbReference type="GO" id="GO:0005634">
    <property type="term" value="C:nucleus"/>
    <property type="evidence" value="ECO:0007669"/>
    <property type="project" value="UniProtKB-SubCell"/>
</dbReference>
<evidence type="ECO:0000259" key="6">
    <source>
        <dbReference type="PROSITE" id="PS51059"/>
    </source>
</evidence>
<dbReference type="EMBL" id="JBJKBG010000005">
    <property type="protein sequence ID" value="KAL3737757.1"/>
    <property type="molecule type" value="Genomic_DNA"/>
</dbReference>